<dbReference type="SUPFAM" id="SSF53850">
    <property type="entry name" value="Periplasmic binding protein-like II"/>
    <property type="match status" value="1"/>
</dbReference>
<evidence type="ECO:0000313" key="6">
    <source>
        <dbReference type="EMBL" id="BAT27935.1"/>
    </source>
</evidence>
<keyword evidence="3" id="KW-0238">DNA-binding</keyword>
<accession>A0A0P0Z1P1</accession>
<dbReference type="Pfam" id="PF03466">
    <property type="entry name" value="LysR_substrate"/>
    <property type="match status" value="1"/>
</dbReference>
<keyword evidence="4" id="KW-0804">Transcription</keyword>
<dbReference type="InterPro" id="IPR005119">
    <property type="entry name" value="LysR_subst-bd"/>
</dbReference>
<dbReference type="EMBL" id="LC066376">
    <property type="protein sequence ID" value="BAT27935.1"/>
    <property type="molecule type" value="Genomic_DNA"/>
</dbReference>
<dbReference type="OrthoDB" id="9787460at2"/>
<dbReference type="Pfam" id="PF00126">
    <property type="entry name" value="HTH_1"/>
    <property type="match status" value="1"/>
</dbReference>
<feature type="domain" description="HTH lysR-type" evidence="5">
    <location>
        <begin position="6"/>
        <end position="61"/>
    </location>
</feature>
<organism evidence="6">
    <name type="scientific">Aureimonas frigidaquae</name>
    <dbReference type="NCBI Taxonomy" id="424757"/>
    <lineage>
        <taxon>Bacteria</taxon>
        <taxon>Pseudomonadati</taxon>
        <taxon>Pseudomonadota</taxon>
        <taxon>Alphaproteobacteria</taxon>
        <taxon>Hyphomicrobiales</taxon>
        <taxon>Aurantimonadaceae</taxon>
        <taxon>Aureimonas</taxon>
    </lineage>
</organism>
<evidence type="ECO:0000256" key="1">
    <source>
        <dbReference type="ARBA" id="ARBA00009437"/>
    </source>
</evidence>
<evidence type="ECO:0000256" key="3">
    <source>
        <dbReference type="ARBA" id="ARBA00023125"/>
    </source>
</evidence>
<dbReference type="RefSeq" id="WP_062227954.1">
    <property type="nucleotide sequence ID" value="NZ_BBWR01000010.1"/>
</dbReference>
<dbReference type="PANTHER" id="PTHR30537:SF3">
    <property type="entry name" value="TRANSCRIPTIONAL REGULATORY PROTEIN"/>
    <property type="match status" value="1"/>
</dbReference>
<dbReference type="InterPro" id="IPR058163">
    <property type="entry name" value="LysR-type_TF_proteobact-type"/>
</dbReference>
<dbReference type="FunFam" id="1.10.10.10:FF:000001">
    <property type="entry name" value="LysR family transcriptional regulator"/>
    <property type="match status" value="1"/>
</dbReference>
<evidence type="ECO:0000259" key="5">
    <source>
        <dbReference type="PROSITE" id="PS50931"/>
    </source>
</evidence>
<dbReference type="GO" id="GO:0003700">
    <property type="term" value="F:DNA-binding transcription factor activity"/>
    <property type="evidence" value="ECO:0007669"/>
    <property type="project" value="InterPro"/>
</dbReference>
<reference evidence="6" key="1">
    <citation type="journal article" date="2015" name="Proc. Natl. Acad. Sci. U.S.A.">
        <title>Bacterial clade with the ribosomal RNA operon on a small plasmid rather than the chromosome.</title>
        <authorList>
            <person name="Anda M."/>
            <person name="Ohtsubo Y."/>
            <person name="Okubo T."/>
            <person name="Sugawara M."/>
            <person name="Nagata Y."/>
            <person name="Tsuda M."/>
            <person name="Minamisawa K."/>
            <person name="Mitsui H."/>
        </authorList>
    </citation>
    <scope>NUCLEOTIDE SEQUENCE</scope>
    <source>
        <strain evidence="6">JCM 14755</strain>
    </source>
</reference>
<comment type="similarity">
    <text evidence="1">Belongs to the LysR transcriptional regulatory family.</text>
</comment>
<sequence>MAGFAWDDLQYFLAVARTGQLSSAARRLRSNHVTVSRRIDRLEQALSMRLFERSPRGYTLTAIGERLVAHAEAMEASAEGLHETLSGERAAPRGVVRLSTPEGFGSFFLSPRLPDFAARNPGLLIEFMTLQQILSLSRREADITISLHPPSSGPYRIERIARYRLLVYAARRYLDRHPPLRTREDVMAHPLIGYIDDMIFSPGLDYIRDILPGTRASYQSSSIIVQLSAGLAGYGITILPYFIGSTYPELVPVLPQQLFIEREYWMSCHEQLADAPRIRVLQDYLRQTARDHDTAFMARAIIPD</sequence>
<proteinExistence type="inferred from homology"/>
<dbReference type="Gene3D" id="1.10.10.10">
    <property type="entry name" value="Winged helix-like DNA-binding domain superfamily/Winged helix DNA-binding domain"/>
    <property type="match status" value="1"/>
</dbReference>
<dbReference type="InterPro" id="IPR036388">
    <property type="entry name" value="WH-like_DNA-bd_sf"/>
</dbReference>
<dbReference type="SUPFAM" id="SSF46785">
    <property type="entry name" value="Winged helix' DNA-binding domain"/>
    <property type="match status" value="1"/>
</dbReference>
<dbReference type="GO" id="GO:0006351">
    <property type="term" value="P:DNA-templated transcription"/>
    <property type="evidence" value="ECO:0007669"/>
    <property type="project" value="TreeGrafter"/>
</dbReference>
<dbReference type="AlphaFoldDB" id="A0A0P0Z1P1"/>
<dbReference type="InterPro" id="IPR036390">
    <property type="entry name" value="WH_DNA-bd_sf"/>
</dbReference>
<evidence type="ECO:0000256" key="4">
    <source>
        <dbReference type="ARBA" id="ARBA00023163"/>
    </source>
</evidence>
<dbReference type="InterPro" id="IPR000847">
    <property type="entry name" value="LysR_HTH_N"/>
</dbReference>
<name>A0A0P0Z1P1_9HYPH</name>
<evidence type="ECO:0000256" key="2">
    <source>
        <dbReference type="ARBA" id="ARBA00023015"/>
    </source>
</evidence>
<dbReference type="PANTHER" id="PTHR30537">
    <property type="entry name" value="HTH-TYPE TRANSCRIPTIONAL REGULATOR"/>
    <property type="match status" value="1"/>
</dbReference>
<dbReference type="Gene3D" id="3.40.190.290">
    <property type="match status" value="1"/>
</dbReference>
<protein>
    <submittedName>
        <fullName evidence="6">LysR family transcriptional regulator</fullName>
    </submittedName>
</protein>
<keyword evidence="2" id="KW-0805">Transcription regulation</keyword>
<dbReference type="GO" id="GO:0043565">
    <property type="term" value="F:sequence-specific DNA binding"/>
    <property type="evidence" value="ECO:0007669"/>
    <property type="project" value="TreeGrafter"/>
</dbReference>
<dbReference type="PROSITE" id="PS50931">
    <property type="entry name" value="HTH_LYSR"/>
    <property type="match status" value="1"/>
</dbReference>